<dbReference type="InterPro" id="IPR000014">
    <property type="entry name" value="PAS"/>
</dbReference>
<evidence type="ECO:0000256" key="5">
    <source>
        <dbReference type="ARBA" id="ARBA00022777"/>
    </source>
</evidence>
<dbReference type="AlphaFoldDB" id="A0A2J1E029"/>
<dbReference type="CDD" id="cd00082">
    <property type="entry name" value="HisKA"/>
    <property type="match status" value="1"/>
</dbReference>
<dbReference type="InterPro" id="IPR035965">
    <property type="entry name" value="PAS-like_dom_sf"/>
</dbReference>
<dbReference type="EMBL" id="PHFD01000085">
    <property type="protein sequence ID" value="PKH47752.1"/>
    <property type="molecule type" value="Genomic_DNA"/>
</dbReference>
<gene>
    <name evidence="8" type="ORF">CVH13_00263</name>
</gene>
<keyword evidence="3" id="KW-0597">Phosphoprotein</keyword>
<dbReference type="Gene3D" id="1.10.287.130">
    <property type="match status" value="1"/>
</dbReference>
<comment type="catalytic activity">
    <reaction evidence="1">
        <text>ATP + protein L-histidine = ADP + protein N-phospho-L-histidine.</text>
        <dbReference type="EC" id="2.7.13.3"/>
    </reaction>
</comment>
<protein>
    <recommendedName>
        <fullName evidence="2">histidine kinase</fullName>
        <ecNumber evidence="2">2.7.13.3</ecNumber>
    </recommendedName>
</protein>
<sequence>MPNKTIKSSDYMDKIIRAQQNSLYWTLFNMSSEPMMVSVRCSDMVEIHRVIVDVNNAFLALTQYTRDEVIGNTVEAILGINSSRLIKSTLVLQEHGSIIINSSIRNKTGHQIQVEIHVARFPYDNYNLHMAVFHDVTEHIASENKIKQQYHRELELKRALKQEMESRVHFNRMLVHELKTQLTPMISASDALVNGLAQEPWHSLAEQVNQSGQDINTRVDELMDIAKSEVGLMEVSPDLNSLRQLFEETVALAKIQTQQDRLWFSAYCDKSVDDRYGYFDARRMKQVITNLLNNAVKYNHEGGSIRYTMEIVNRSELLVRILDTGIGIPAKHLGYVFEPYNTQYSVVKHSAQGLGLGLALSKRIIELHHGNIWIKSMEGRGTIASFIIPIYSVNRKPQGVE</sequence>
<reference evidence="8 9" key="1">
    <citation type="journal article" date="2017" name="FEMS Microbiol. Ecol.">
        <title>Reconstructed genomes of novel Dehalococcoides mccartyi strains from 1,2,3,4-tetrachlorodibenzo-p-dioxin-dechlorinating enrichment cultures reveal divergent reductive dehalogenase gene profiles.</title>
        <authorList>
            <person name="Dam H.T."/>
            <person name="Vollmers J."/>
            <person name="Kaster A.K."/>
            <person name="Haggblom M.M."/>
        </authorList>
    </citation>
    <scope>NUCLEOTIDE SEQUENCE [LARGE SCALE GENOMIC DNA]</scope>
    <source>
        <strain evidence="8 9">H1-3-2.001</strain>
    </source>
</reference>
<dbReference type="InterPro" id="IPR036097">
    <property type="entry name" value="HisK_dim/P_sf"/>
</dbReference>
<comment type="caution">
    <text evidence="8">The sequence shown here is derived from an EMBL/GenBank/DDBJ whole genome shotgun (WGS) entry which is preliminary data.</text>
</comment>
<evidence type="ECO:0000313" key="8">
    <source>
        <dbReference type="EMBL" id="PKH47752.1"/>
    </source>
</evidence>
<dbReference type="Pfam" id="PF02518">
    <property type="entry name" value="HATPase_c"/>
    <property type="match status" value="1"/>
</dbReference>
<feature type="domain" description="Histidine kinase" evidence="7">
    <location>
        <begin position="173"/>
        <end position="392"/>
    </location>
</feature>
<evidence type="ECO:0000256" key="2">
    <source>
        <dbReference type="ARBA" id="ARBA00012438"/>
    </source>
</evidence>
<organism evidence="8 9">
    <name type="scientific">Dehalococcoides mccartyi</name>
    <dbReference type="NCBI Taxonomy" id="61435"/>
    <lineage>
        <taxon>Bacteria</taxon>
        <taxon>Bacillati</taxon>
        <taxon>Chloroflexota</taxon>
        <taxon>Dehalococcoidia</taxon>
        <taxon>Dehalococcoidales</taxon>
        <taxon>Dehalococcoidaceae</taxon>
        <taxon>Dehalococcoides</taxon>
    </lineage>
</organism>
<dbReference type="InterPro" id="IPR003661">
    <property type="entry name" value="HisK_dim/P_dom"/>
</dbReference>
<dbReference type="Gene3D" id="3.30.565.10">
    <property type="entry name" value="Histidine kinase-like ATPase, C-terminal domain"/>
    <property type="match status" value="1"/>
</dbReference>
<dbReference type="InterPro" id="IPR004358">
    <property type="entry name" value="Sig_transdc_His_kin-like_C"/>
</dbReference>
<dbReference type="Proteomes" id="UP000233649">
    <property type="component" value="Unassembled WGS sequence"/>
</dbReference>
<dbReference type="PRINTS" id="PR00344">
    <property type="entry name" value="BCTRLSENSOR"/>
</dbReference>
<dbReference type="Gene3D" id="3.30.450.20">
    <property type="entry name" value="PAS domain"/>
    <property type="match status" value="1"/>
</dbReference>
<dbReference type="SUPFAM" id="SSF55785">
    <property type="entry name" value="PYP-like sensor domain (PAS domain)"/>
    <property type="match status" value="1"/>
</dbReference>
<dbReference type="PANTHER" id="PTHR43047">
    <property type="entry name" value="TWO-COMPONENT HISTIDINE PROTEIN KINASE"/>
    <property type="match status" value="1"/>
</dbReference>
<dbReference type="CDD" id="cd00130">
    <property type="entry name" value="PAS"/>
    <property type="match status" value="1"/>
</dbReference>
<dbReference type="PANTHER" id="PTHR43047:SF64">
    <property type="entry name" value="HISTIDINE KINASE CONTAINING CHEY-HOMOLOGOUS RECEIVER DOMAIN AND PAS DOMAIN-RELATED"/>
    <property type="match status" value="1"/>
</dbReference>
<name>A0A2J1E029_9CHLR</name>
<evidence type="ECO:0000313" key="9">
    <source>
        <dbReference type="Proteomes" id="UP000233649"/>
    </source>
</evidence>
<evidence type="ECO:0000256" key="4">
    <source>
        <dbReference type="ARBA" id="ARBA00022679"/>
    </source>
</evidence>
<dbReference type="PROSITE" id="PS50109">
    <property type="entry name" value="HIS_KIN"/>
    <property type="match status" value="1"/>
</dbReference>
<dbReference type="SMART" id="SM00387">
    <property type="entry name" value="HATPase_c"/>
    <property type="match status" value="1"/>
</dbReference>
<evidence type="ECO:0000259" key="7">
    <source>
        <dbReference type="PROSITE" id="PS50109"/>
    </source>
</evidence>
<dbReference type="SUPFAM" id="SSF47384">
    <property type="entry name" value="Homodimeric domain of signal transducing histidine kinase"/>
    <property type="match status" value="1"/>
</dbReference>
<keyword evidence="6" id="KW-0902">Two-component regulatory system</keyword>
<proteinExistence type="predicted"/>
<dbReference type="GO" id="GO:0000155">
    <property type="term" value="F:phosphorelay sensor kinase activity"/>
    <property type="evidence" value="ECO:0007669"/>
    <property type="project" value="InterPro"/>
</dbReference>
<accession>A0A2J1E029</accession>
<keyword evidence="5 8" id="KW-0418">Kinase</keyword>
<dbReference type="InterPro" id="IPR036890">
    <property type="entry name" value="HATPase_C_sf"/>
</dbReference>
<dbReference type="Pfam" id="PF13426">
    <property type="entry name" value="PAS_9"/>
    <property type="match status" value="1"/>
</dbReference>
<dbReference type="InterPro" id="IPR005467">
    <property type="entry name" value="His_kinase_dom"/>
</dbReference>
<evidence type="ECO:0000256" key="3">
    <source>
        <dbReference type="ARBA" id="ARBA00022553"/>
    </source>
</evidence>
<dbReference type="SMART" id="SM00388">
    <property type="entry name" value="HisKA"/>
    <property type="match status" value="1"/>
</dbReference>
<evidence type="ECO:0000256" key="6">
    <source>
        <dbReference type="ARBA" id="ARBA00023012"/>
    </source>
</evidence>
<dbReference type="InterPro" id="IPR003594">
    <property type="entry name" value="HATPase_dom"/>
</dbReference>
<dbReference type="SUPFAM" id="SSF55874">
    <property type="entry name" value="ATPase domain of HSP90 chaperone/DNA topoisomerase II/histidine kinase"/>
    <property type="match status" value="1"/>
</dbReference>
<dbReference type="EC" id="2.7.13.3" evidence="2"/>
<dbReference type="NCBIfam" id="TIGR00229">
    <property type="entry name" value="sensory_box"/>
    <property type="match status" value="1"/>
</dbReference>
<evidence type="ECO:0000256" key="1">
    <source>
        <dbReference type="ARBA" id="ARBA00000085"/>
    </source>
</evidence>
<keyword evidence="4" id="KW-0808">Transferase</keyword>